<dbReference type="NCBIfam" id="TIGR00229">
    <property type="entry name" value="sensory_box"/>
    <property type="match status" value="1"/>
</dbReference>
<evidence type="ECO:0000259" key="2">
    <source>
        <dbReference type="PROSITE" id="PS50887"/>
    </source>
</evidence>
<feature type="domain" description="PAS" evidence="1">
    <location>
        <begin position="144"/>
        <end position="190"/>
    </location>
</feature>
<evidence type="ECO:0000313" key="4">
    <source>
        <dbReference type="Proteomes" id="UP001574673"/>
    </source>
</evidence>
<dbReference type="Gene3D" id="3.30.450.20">
    <property type="entry name" value="PAS domain"/>
    <property type="match status" value="2"/>
</dbReference>
<name>A0ABV4UF95_9RHOO</name>
<sequence>MTHKDIDNRPSWADAQLQVVIDACEDGILMLDERGEIIRMNRQLTSLWQLPESLLPTHENIRATDIFAYFSTQIRSPEICRQWQANDWSASNISGKAHDLIRELTLNDGRCIKFRSHPIQQDGRQTGCILFFTDITRHKTENRRLKLIANAFSHAHEGIVITDFTGKIIDVNAAFSQITGYAREEAIGKNPRILKSGQHNDSFYKTMWKKLIQTGYWQGEVWNRRKNGKTYAQRLSITAIQSMEACASPYYIAFTSDITESKRQQQQLERMAHYDALTDIPNRVLLADRLHQAIAHARRNQNELALVYLDLDGFKEINDTHGHETGDQLLVAIAHRLRTTLRESDTLARLGGDEFIAVLSDLKKPNECEAALSRLLAVANTPFEIGQHTLQLSISIGAALFPHDGEDAETLTRRADQAMYRAKQAGKNQYHLYDSEKDDIQVPGSGSGLTH</sequence>
<accession>A0ABV4UF95</accession>
<dbReference type="Gene3D" id="3.30.70.270">
    <property type="match status" value="1"/>
</dbReference>
<dbReference type="NCBIfam" id="TIGR00254">
    <property type="entry name" value="GGDEF"/>
    <property type="match status" value="1"/>
</dbReference>
<dbReference type="SMART" id="SM00091">
    <property type="entry name" value="PAS"/>
    <property type="match status" value="2"/>
</dbReference>
<feature type="domain" description="GGDEF" evidence="2">
    <location>
        <begin position="302"/>
        <end position="435"/>
    </location>
</feature>
<dbReference type="EMBL" id="JBEUWX010000002">
    <property type="protein sequence ID" value="MFA9949895.1"/>
    <property type="molecule type" value="Genomic_DNA"/>
</dbReference>
<dbReference type="Proteomes" id="UP001574673">
    <property type="component" value="Unassembled WGS sequence"/>
</dbReference>
<dbReference type="Pfam" id="PF00990">
    <property type="entry name" value="GGDEF"/>
    <property type="match status" value="1"/>
</dbReference>
<evidence type="ECO:0000259" key="1">
    <source>
        <dbReference type="PROSITE" id="PS50112"/>
    </source>
</evidence>
<dbReference type="InterPro" id="IPR052163">
    <property type="entry name" value="DGC-Regulatory_Protein"/>
</dbReference>
<dbReference type="InterPro" id="IPR000160">
    <property type="entry name" value="GGDEF_dom"/>
</dbReference>
<dbReference type="RefSeq" id="WP_418890992.1">
    <property type="nucleotide sequence ID" value="NZ_JBEUWX010000002.1"/>
</dbReference>
<dbReference type="GO" id="GO:0052621">
    <property type="term" value="F:diguanylate cyclase activity"/>
    <property type="evidence" value="ECO:0007669"/>
    <property type="project" value="UniProtKB-EC"/>
</dbReference>
<evidence type="ECO:0000313" key="3">
    <source>
        <dbReference type="EMBL" id="MFA9949895.1"/>
    </source>
</evidence>
<dbReference type="PROSITE" id="PS50887">
    <property type="entry name" value="GGDEF"/>
    <property type="match status" value="1"/>
</dbReference>
<dbReference type="SUPFAM" id="SSF55073">
    <property type="entry name" value="Nucleotide cyclase"/>
    <property type="match status" value="1"/>
</dbReference>
<dbReference type="Pfam" id="PF12860">
    <property type="entry name" value="PAS_7"/>
    <property type="match status" value="1"/>
</dbReference>
<dbReference type="PROSITE" id="PS50112">
    <property type="entry name" value="PAS"/>
    <property type="match status" value="1"/>
</dbReference>
<dbReference type="InterPro" id="IPR000014">
    <property type="entry name" value="PAS"/>
</dbReference>
<keyword evidence="3" id="KW-0548">Nucleotidyltransferase</keyword>
<dbReference type="CDD" id="cd00130">
    <property type="entry name" value="PAS"/>
    <property type="match status" value="1"/>
</dbReference>
<dbReference type="InterPro" id="IPR043128">
    <property type="entry name" value="Rev_trsase/Diguanyl_cyclase"/>
</dbReference>
<gene>
    <name evidence="3" type="ORF">ABCS64_06110</name>
</gene>
<dbReference type="InterPro" id="IPR029787">
    <property type="entry name" value="Nucleotide_cyclase"/>
</dbReference>
<proteinExistence type="predicted"/>
<organism evidence="3 4">
    <name type="scientific">Dentiradicibacter hellwigii</name>
    <dbReference type="NCBI Taxonomy" id="3149053"/>
    <lineage>
        <taxon>Bacteria</taxon>
        <taxon>Pseudomonadati</taxon>
        <taxon>Pseudomonadota</taxon>
        <taxon>Betaproteobacteria</taxon>
        <taxon>Rhodocyclales</taxon>
        <taxon>Rhodocyclaceae</taxon>
        <taxon>Dentiradicibacter</taxon>
    </lineage>
</organism>
<dbReference type="PANTHER" id="PTHR46663:SF3">
    <property type="entry name" value="SLL0267 PROTEIN"/>
    <property type="match status" value="1"/>
</dbReference>
<reference evidence="4" key="1">
    <citation type="submission" date="2024-06" db="EMBL/GenBank/DDBJ databases">
        <title>Radixoralia hellwigii gen. nov., sp nov., isolated from a root canal in the human oral cavity.</title>
        <authorList>
            <person name="Bartsch S."/>
            <person name="Wittmer A."/>
            <person name="Schulz A.-K."/>
            <person name="Neumann-Schaal M."/>
            <person name="Wolf J."/>
            <person name="Gronow S."/>
            <person name="Tennert C."/>
            <person name="Haecker G."/>
            <person name="Cieplik F."/>
            <person name="Al-Ahmad A."/>
        </authorList>
    </citation>
    <scope>NUCLEOTIDE SEQUENCE [LARGE SCALE GENOMIC DNA]</scope>
    <source>
        <strain evidence="4">Wk13</strain>
    </source>
</reference>
<keyword evidence="3" id="KW-0808">Transferase</keyword>
<dbReference type="PANTHER" id="PTHR46663">
    <property type="entry name" value="DIGUANYLATE CYCLASE DGCT-RELATED"/>
    <property type="match status" value="1"/>
</dbReference>
<dbReference type="CDD" id="cd01949">
    <property type="entry name" value="GGDEF"/>
    <property type="match status" value="1"/>
</dbReference>
<keyword evidence="4" id="KW-1185">Reference proteome</keyword>
<dbReference type="Pfam" id="PF13426">
    <property type="entry name" value="PAS_9"/>
    <property type="match status" value="1"/>
</dbReference>
<dbReference type="InterPro" id="IPR035965">
    <property type="entry name" value="PAS-like_dom_sf"/>
</dbReference>
<protein>
    <submittedName>
        <fullName evidence="3">Diguanylate cyclase</fullName>
        <ecNumber evidence="3">2.7.7.65</ecNumber>
    </submittedName>
</protein>
<comment type="caution">
    <text evidence="3">The sequence shown here is derived from an EMBL/GenBank/DDBJ whole genome shotgun (WGS) entry which is preliminary data.</text>
</comment>
<dbReference type="EC" id="2.7.7.65" evidence="3"/>
<dbReference type="SMART" id="SM00267">
    <property type="entry name" value="GGDEF"/>
    <property type="match status" value="1"/>
</dbReference>
<dbReference type="SUPFAM" id="SSF55785">
    <property type="entry name" value="PYP-like sensor domain (PAS domain)"/>
    <property type="match status" value="2"/>
</dbReference>